<comment type="subcellular location">
    <subcellularLocation>
        <location evidence="2">Mitochondrion inner membrane</location>
        <topology evidence="2">Peripheral membrane protein</topology>
        <orientation evidence="2">Matrix side</orientation>
    </subcellularLocation>
</comment>
<organism evidence="3 4">
    <name type="scientific">Piloderma croceum (strain F 1598)</name>
    <dbReference type="NCBI Taxonomy" id="765440"/>
    <lineage>
        <taxon>Eukaryota</taxon>
        <taxon>Fungi</taxon>
        <taxon>Dikarya</taxon>
        <taxon>Basidiomycota</taxon>
        <taxon>Agaricomycotina</taxon>
        <taxon>Agaricomycetes</taxon>
        <taxon>Agaricomycetidae</taxon>
        <taxon>Atheliales</taxon>
        <taxon>Atheliaceae</taxon>
        <taxon>Piloderma</taxon>
    </lineage>
</organism>
<keyword evidence="2" id="KW-0249">Electron transport</keyword>
<dbReference type="AlphaFoldDB" id="A0A0C3FWP0"/>
<dbReference type="HOGENOM" id="CLU_110455_2_1_1"/>
<gene>
    <name evidence="3" type="ORF">PILCRDRAFT_818956</name>
</gene>
<dbReference type="OrthoDB" id="274641at2759"/>
<keyword evidence="4" id="KW-1185">Reference proteome</keyword>
<keyword evidence="2" id="KW-0496">Mitochondrion</keyword>
<dbReference type="GO" id="GO:0005743">
    <property type="term" value="C:mitochondrial inner membrane"/>
    <property type="evidence" value="ECO:0007669"/>
    <property type="project" value="UniProtKB-SubCell"/>
</dbReference>
<proteinExistence type="inferred from homology"/>
<keyword evidence="2" id="KW-0472">Membrane</keyword>
<evidence type="ECO:0000313" key="3">
    <source>
        <dbReference type="EMBL" id="KIM83929.1"/>
    </source>
</evidence>
<comment type="function">
    <text evidence="2">Accessory subunit of the mitochondrial membrane respiratory chain NADH dehydrogenase (Complex I), that is believed not to be involved in catalysis. Complex I functions in the transfer of electrons from NADH to the respiratory chain. The immediate electron acceptor for the enzyme is believed to be ubiquinone.</text>
</comment>
<dbReference type="STRING" id="765440.A0A0C3FWP0"/>
<dbReference type="EMBL" id="KN832989">
    <property type="protein sequence ID" value="KIM83929.1"/>
    <property type="molecule type" value="Genomic_DNA"/>
</dbReference>
<dbReference type="GO" id="GO:0006979">
    <property type="term" value="P:response to oxidative stress"/>
    <property type="evidence" value="ECO:0007669"/>
    <property type="project" value="TreeGrafter"/>
</dbReference>
<protein>
    <recommendedName>
        <fullName evidence="2">NADH dehydrogenase [ubiquinone] 1 alpha subcomplex subunit</fullName>
    </recommendedName>
</protein>
<dbReference type="GO" id="GO:0045271">
    <property type="term" value="C:respiratory chain complex I"/>
    <property type="evidence" value="ECO:0007669"/>
    <property type="project" value="InterPro"/>
</dbReference>
<dbReference type="InterPro" id="IPR007763">
    <property type="entry name" value="NDUFA12"/>
</dbReference>
<keyword evidence="2" id="KW-0813">Transport</keyword>
<keyword evidence="2" id="KW-0999">Mitochondrion inner membrane</keyword>
<dbReference type="InParanoid" id="A0A0C3FWP0"/>
<keyword evidence="2" id="KW-0679">Respiratory chain</keyword>
<reference evidence="3 4" key="1">
    <citation type="submission" date="2014-04" db="EMBL/GenBank/DDBJ databases">
        <authorList>
            <consortium name="DOE Joint Genome Institute"/>
            <person name="Kuo A."/>
            <person name="Tarkka M."/>
            <person name="Buscot F."/>
            <person name="Kohler A."/>
            <person name="Nagy L.G."/>
            <person name="Floudas D."/>
            <person name="Copeland A."/>
            <person name="Barry K.W."/>
            <person name="Cichocki N."/>
            <person name="Veneault-Fourrey C."/>
            <person name="LaButti K."/>
            <person name="Lindquist E.A."/>
            <person name="Lipzen A."/>
            <person name="Lundell T."/>
            <person name="Morin E."/>
            <person name="Murat C."/>
            <person name="Sun H."/>
            <person name="Tunlid A."/>
            <person name="Henrissat B."/>
            <person name="Grigoriev I.V."/>
            <person name="Hibbett D.S."/>
            <person name="Martin F."/>
            <person name="Nordberg H.P."/>
            <person name="Cantor M.N."/>
            <person name="Hua S.X."/>
        </authorList>
    </citation>
    <scope>NUCLEOTIDE SEQUENCE [LARGE SCALE GENOMIC DNA]</scope>
    <source>
        <strain evidence="3 4">F 1598</strain>
    </source>
</reference>
<reference evidence="4" key="2">
    <citation type="submission" date="2015-01" db="EMBL/GenBank/DDBJ databases">
        <title>Evolutionary Origins and Diversification of the Mycorrhizal Mutualists.</title>
        <authorList>
            <consortium name="DOE Joint Genome Institute"/>
            <consortium name="Mycorrhizal Genomics Consortium"/>
            <person name="Kohler A."/>
            <person name="Kuo A."/>
            <person name="Nagy L.G."/>
            <person name="Floudas D."/>
            <person name="Copeland A."/>
            <person name="Barry K.W."/>
            <person name="Cichocki N."/>
            <person name="Veneault-Fourrey C."/>
            <person name="LaButti K."/>
            <person name="Lindquist E.A."/>
            <person name="Lipzen A."/>
            <person name="Lundell T."/>
            <person name="Morin E."/>
            <person name="Murat C."/>
            <person name="Riley R."/>
            <person name="Ohm R."/>
            <person name="Sun H."/>
            <person name="Tunlid A."/>
            <person name="Henrissat B."/>
            <person name="Grigoriev I.V."/>
            <person name="Hibbett D.S."/>
            <person name="Martin F."/>
        </authorList>
    </citation>
    <scope>NUCLEOTIDE SEQUENCE [LARGE SCALE GENOMIC DNA]</scope>
    <source>
        <strain evidence="4">F 1598</strain>
    </source>
</reference>
<name>A0A0C3FWP0_PILCF</name>
<dbReference type="PANTHER" id="PTHR12910:SF2">
    <property type="entry name" value="NADH DEHYDROGENASE [UBIQUINONE] 1 ALPHA SUBCOMPLEX SUBUNIT 12"/>
    <property type="match status" value="1"/>
</dbReference>
<evidence type="ECO:0000256" key="2">
    <source>
        <dbReference type="RuleBase" id="RU363103"/>
    </source>
</evidence>
<sequence>MVSLLRTLRSMRRVGIKEWFHQLQNIGDAKSGRLVGTDQFGNRYFENLNWKEEIPGRHRWVDFAQHYNSASQIPPTHHSWLSHIRKEFPTEDTVMQNLTPPWQAPWHENLTGTRGAFKTYNTVTPKIKAWEPKVAERG</sequence>
<evidence type="ECO:0000313" key="4">
    <source>
        <dbReference type="Proteomes" id="UP000054166"/>
    </source>
</evidence>
<dbReference type="PANTHER" id="PTHR12910">
    <property type="entry name" value="NADH-UBIQUINONE OXIDOREDUCTASE SUBUNIT B17.2"/>
    <property type="match status" value="1"/>
</dbReference>
<dbReference type="Proteomes" id="UP000054166">
    <property type="component" value="Unassembled WGS sequence"/>
</dbReference>
<dbReference type="Pfam" id="PF05071">
    <property type="entry name" value="NDUFA12"/>
    <property type="match status" value="1"/>
</dbReference>
<evidence type="ECO:0000256" key="1">
    <source>
        <dbReference type="ARBA" id="ARBA00007355"/>
    </source>
</evidence>
<accession>A0A0C3FWP0</accession>
<comment type="similarity">
    <text evidence="1 2">Belongs to the complex I NDUFA12 subunit family.</text>
</comment>